<dbReference type="AlphaFoldDB" id="A0A6J7J5R2"/>
<gene>
    <name evidence="2" type="ORF">UFOPK3472_04531</name>
</gene>
<organism evidence="2">
    <name type="scientific">freshwater metagenome</name>
    <dbReference type="NCBI Taxonomy" id="449393"/>
    <lineage>
        <taxon>unclassified sequences</taxon>
        <taxon>metagenomes</taxon>
        <taxon>ecological metagenomes</taxon>
    </lineage>
</organism>
<evidence type="ECO:0000313" key="2">
    <source>
        <dbReference type="EMBL" id="CAB4938683.1"/>
    </source>
</evidence>
<name>A0A6J7J5R2_9ZZZZ</name>
<feature type="region of interest" description="Disordered" evidence="1">
    <location>
        <begin position="76"/>
        <end position="97"/>
    </location>
</feature>
<reference evidence="2" key="1">
    <citation type="submission" date="2020-05" db="EMBL/GenBank/DDBJ databases">
        <authorList>
            <person name="Chiriac C."/>
            <person name="Salcher M."/>
            <person name="Ghai R."/>
            <person name="Kavagutti S V."/>
        </authorList>
    </citation>
    <scope>NUCLEOTIDE SEQUENCE</scope>
</reference>
<proteinExistence type="predicted"/>
<dbReference type="EMBL" id="CAFBLX010000594">
    <property type="protein sequence ID" value="CAB4938683.1"/>
    <property type="molecule type" value="Genomic_DNA"/>
</dbReference>
<protein>
    <submittedName>
        <fullName evidence="2">Unannotated protein</fullName>
    </submittedName>
</protein>
<sequence length="97" mass="10586">MPSLSYVFLMSSGRSSHVAACFSLDRTKYLMLSKSMPSRSEPQLGMGLRSKVLRAFRRASSIHSGSLFLAEMSRTTASDKPRLALAPATSESAQPYP</sequence>
<accession>A0A6J7J5R2</accession>
<evidence type="ECO:0000256" key="1">
    <source>
        <dbReference type="SAM" id="MobiDB-lite"/>
    </source>
</evidence>